<accession>A0A1F5LIH2</accession>
<dbReference type="FunFam" id="2.60.40.10:FF:001198">
    <property type="entry name" value="Beta-glucuronidase UidA"/>
    <property type="match status" value="1"/>
</dbReference>
<gene>
    <name evidence="11" type="ORF">PENARI_c009G04635</name>
</gene>
<dbReference type="GO" id="GO:0019391">
    <property type="term" value="P:glucuronoside catabolic process"/>
    <property type="evidence" value="ECO:0007669"/>
    <property type="project" value="TreeGrafter"/>
</dbReference>
<organism evidence="11 12">
    <name type="scientific">Penicillium arizonense</name>
    <dbReference type="NCBI Taxonomy" id="1835702"/>
    <lineage>
        <taxon>Eukaryota</taxon>
        <taxon>Fungi</taxon>
        <taxon>Dikarya</taxon>
        <taxon>Ascomycota</taxon>
        <taxon>Pezizomycotina</taxon>
        <taxon>Eurotiomycetes</taxon>
        <taxon>Eurotiomycetidae</taxon>
        <taxon>Eurotiales</taxon>
        <taxon>Aspergillaceae</taxon>
        <taxon>Penicillium</taxon>
    </lineage>
</organism>
<evidence type="ECO:0000256" key="4">
    <source>
        <dbReference type="ARBA" id="ARBA00022801"/>
    </source>
</evidence>
<keyword evidence="7" id="KW-0732">Signal</keyword>
<dbReference type="PANTHER" id="PTHR10066:SF67">
    <property type="entry name" value="BETA-GLUCURONIDASE"/>
    <property type="match status" value="1"/>
</dbReference>
<evidence type="ECO:0000259" key="9">
    <source>
        <dbReference type="Pfam" id="PF02836"/>
    </source>
</evidence>
<feature type="domain" description="Glycoside hydrolase family 2 catalytic" evidence="9">
    <location>
        <begin position="316"/>
        <end position="631"/>
    </location>
</feature>
<dbReference type="PROSITE" id="PS00719">
    <property type="entry name" value="GLYCOSYL_HYDROL_F2_1"/>
    <property type="match status" value="1"/>
</dbReference>
<feature type="domain" description="Glycoside hydrolase family 2 immunoglobulin-like beta-sandwich" evidence="8">
    <location>
        <begin position="221"/>
        <end position="314"/>
    </location>
</feature>
<evidence type="ECO:0000256" key="5">
    <source>
        <dbReference type="ARBA" id="ARBA00023295"/>
    </source>
</evidence>
<protein>
    <recommendedName>
        <fullName evidence="3">Beta-glucuronidase</fullName>
        <ecNumber evidence="2">3.2.1.31</ecNumber>
    </recommendedName>
</protein>
<dbReference type="PROSITE" id="PS00608">
    <property type="entry name" value="GLYCOSYL_HYDROL_F2_2"/>
    <property type="match status" value="1"/>
</dbReference>
<dbReference type="InterPro" id="IPR006103">
    <property type="entry name" value="Glyco_hydro_2_cat"/>
</dbReference>
<dbReference type="SUPFAM" id="SSF49303">
    <property type="entry name" value="beta-Galactosidase/glucuronidase domain"/>
    <property type="match status" value="1"/>
</dbReference>
<evidence type="ECO:0000259" key="10">
    <source>
        <dbReference type="Pfam" id="PF02837"/>
    </source>
</evidence>
<name>A0A1F5LIH2_PENAI</name>
<dbReference type="SUPFAM" id="SSF49785">
    <property type="entry name" value="Galactose-binding domain-like"/>
    <property type="match status" value="1"/>
</dbReference>
<feature type="signal peptide" evidence="7">
    <location>
        <begin position="1"/>
        <end position="18"/>
    </location>
</feature>
<evidence type="ECO:0000256" key="6">
    <source>
        <dbReference type="RuleBase" id="RU361154"/>
    </source>
</evidence>
<dbReference type="UniPathway" id="UPA00280"/>
<evidence type="ECO:0000259" key="8">
    <source>
        <dbReference type="Pfam" id="PF00703"/>
    </source>
</evidence>
<dbReference type="SUPFAM" id="SSF51445">
    <property type="entry name" value="(Trans)glycosidases"/>
    <property type="match status" value="1"/>
</dbReference>
<dbReference type="InterPro" id="IPR006101">
    <property type="entry name" value="Glyco_hydro_2"/>
</dbReference>
<dbReference type="Gene3D" id="2.60.40.10">
    <property type="entry name" value="Immunoglobulins"/>
    <property type="match status" value="1"/>
</dbReference>
<dbReference type="OrthoDB" id="408532at2759"/>
<proteinExistence type="inferred from homology"/>
<reference evidence="11 12" key="1">
    <citation type="journal article" date="2016" name="Sci. Rep.">
        <title>Penicillium arizonense, a new, genome sequenced fungal species, reveals a high chemical diversity in secreted metabolites.</title>
        <authorList>
            <person name="Grijseels S."/>
            <person name="Nielsen J.C."/>
            <person name="Randelovic M."/>
            <person name="Nielsen J."/>
            <person name="Nielsen K.F."/>
            <person name="Workman M."/>
            <person name="Frisvad J.C."/>
        </authorList>
    </citation>
    <scope>NUCLEOTIDE SEQUENCE [LARGE SCALE GENOMIC DNA]</scope>
    <source>
        <strain evidence="11 12">CBS 141311</strain>
    </source>
</reference>
<dbReference type="Pfam" id="PF00703">
    <property type="entry name" value="Glyco_hydro_2"/>
    <property type="match status" value="1"/>
</dbReference>
<evidence type="ECO:0000256" key="1">
    <source>
        <dbReference type="ARBA" id="ARBA00007401"/>
    </source>
</evidence>
<evidence type="ECO:0000256" key="2">
    <source>
        <dbReference type="ARBA" id="ARBA00012761"/>
    </source>
</evidence>
<dbReference type="GO" id="GO:0005975">
    <property type="term" value="P:carbohydrate metabolic process"/>
    <property type="evidence" value="ECO:0007669"/>
    <property type="project" value="InterPro"/>
</dbReference>
<dbReference type="FunFam" id="2.60.120.260:FF:000027">
    <property type="entry name" value="Beta-glucuronidase"/>
    <property type="match status" value="1"/>
</dbReference>
<dbReference type="AlphaFoldDB" id="A0A1F5LIH2"/>
<dbReference type="InterPro" id="IPR023232">
    <property type="entry name" value="Glyco_hydro_2_AS"/>
</dbReference>
<dbReference type="InterPro" id="IPR017853">
    <property type="entry name" value="GH"/>
</dbReference>
<feature type="chain" id="PRO_5009519633" description="Beta-glucuronidase" evidence="7">
    <location>
        <begin position="19"/>
        <end position="634"/>
    </location>
</feature>
<dbReference type="GO" id="GO:0030246">
    <property type="term" value="F:carbohydrate binding"/>
    <property type="evidence" value="ECO:0007669"/>
    <property type="project" value="TreeGrafter"/>
</dbReference>
<dbReference type="STRING" id="1835702.A0A1F5LIH2"/>
<dbReference type="Gene3D" id="2.60.120.260">
    <property type="entry name" value="Galactose-binding domain-like"/>
    <property type="match status" value="1"/>
</dbReference>
<dbReference type="EMBL" id="LXJU01000009">
    <property type="protein sequence ID" value="OGE52709.1"/>
    <property type="molecule type" value="Genomic_DNA"/>
</dbReference>
<evidence type="ECO:0000313" key="11">
    <source>
        <dbReference type="EMBL" id="OGE52709.1"/>
    </source>
</evidence>
<dbReference type="GO" id="GO:0004566">
    <property type="term" value="F:beta-glucuronidase activity"/>
    <property type="evidence" value="ECO:0007669"/>
    <property type="project" value="UniProtKB-EC"/>
</dbReference>
<dbReference type="InterPro" id="IPR036156">
    <property type="entry name" value="Beta-gal/glucu_dom_sf"/>
</dbReference>
<dbReference type="NCBIfam" id="NF007538">
    <property type="entry name" value="PRK10150.1"/>
    <property type="match status" value="1"/>
</dbReference>
<dbReference type="Pfam" id="PF02836">
    <property type="entry name" value="Glyco_hydro_2_C"/>
    <property type="match status" value="1"/>
</dbReference>
<dbReference type="PANTHER" id="PTHR10066">
    <property type="entry name" value="BETA-GLUCURONIDASE"/>
    <property type="match status" value="1"/>
</dbReference>
<dbReference type="InterPro" id="IPR006102">
    <property type="entry name" value="Ig-like_GH2"/>
</dbReference>
<dbReference type="Proteomes" id="UP000177622">
    <property type="component" value="Unassembled WGS sequence"/>
</dbReference>
<dbReference type="InterPro" id="IPR023230">
    <property type="entry name" value="Glyco_hydro_2_CS"/>
</dbReference>
<dbReference type="GeneID" id="34576573"/>
<evidence type="ECO:0000313" key="12">
    <source>
        <dbReference type="Proteomes" id="UP000177622"/>
    </source>
</evidence>
<feature type="domain" description="Glycosyl hydrolases family 2 sugar binding" evidence="10">
    <location>
        <begin position="51"/>
        <end position="218"/>
    </location>
</feature>
<keyword evidence="4 6" id="KW-0378">Hydrolase</keyword>
<keyword evidence="12" id="KW-1185">Reference proteome</keyword>
<comment type="similarity">
    <text evidence="1 6">Belongs to the glycosyl hydrolase 2 family.</text>
</comment>
<dbReference type="RefSeq" id="XP_022488149.1">
    <property type="nucleotide sequence ID" value="XM_022631839.1"/>
</dbReference>
<dbReference type="Pfam" id="PF02837">
    <property type="entry name" value="Glyco_hydro_2_N"/>
    <property type="match status" value="1"/>
</dbReference>
<dbReference type="PRINTS" id="PR00132">
    <property type="entry name" value="GLHYDRLASE2"/>
</dbReference>
<evidence type="ECO:0000256" key="7">
    <source>
        <dbReference type="SAM" id="SignalP"/>
    </source>
</evidence>
<dbReference type="FunFam" id="3.20.20.80:FF:000080">
    <property type="entry name" value="Beta-glucuronidase UidA"/>
    <property type="match status" value="1"/>
</dbReference>
<dbReference type="EC" id="3.2.1.31" evidence="2"/>
<comment type="caution">
    <text evidence="11">The sequence shown here is derived from an EMBL/GenBank/DDBJ whole genome shotgun (WGS) entry which is preliminary data.</text>
</comment>
<dbReference type="InterPro" id="IPR013783">
    <property type="entry name" value="Ig-like_fold"/>
</dbReference>
<dbReference type="InterPro" id="IPR008979">
    <property type="entry name" value="Galactose-bd-like_sf"/>
</dbReference>
<dbReference type="InterPro" id="IPR006104">
    <property type="entry name" value="Glyco_hydro_2_N"/>
</dbReference>
<evidence type="ECO:0000256" key="3">
    <source>
        <dbReference type="ARBA" id="ARBA00016205"/>
    </source>
</evidence>
<keyword evidence="5 6" id="KW-0326">Glycosidase</keyword>
<sequence length="634" mass="70758">MKFFTGLSLLSLAAPSLGTPAALHFQRNEMTQHEQPLIKVRPQRTSSRELVSLDGLWKFALASGPNDTAQPWTAPLPKGLECPVPASYNDIFISREIHDHVGWVYYQREVIVPKGWSQERYLVRAESATHHGRIYVNNRLVAEHVGGYTPFEADVTQLVAPGEKFRLTIGVNNELTHETIPPGKITTGNATGKRIQTYQHDFYNYAGLARSIWLYSVPKQHIQDITVVTDVDGDNGLINYEVEVANQTTGQIQISVIDEDGAIVAKASGAQGTVTIPSVKLWQPGAAYLYQLQVNIVGSSGDVVDTYNLATGVRTVKVAGSQFLINGKPFYFTGFGKHEDTAVRGKGHDPAYMVHDFQLMKWIGANSFRTSHYPYAEEVMDFADRNGIVVIDETPAVGLNIALMGVSESGAPQTFTPDAINDKTQEAHKQAIRELIARDKNHASVVMWSIANEPASHEDGAREYFEPLTNLTRQLDPTRPITFANVGTATYQLDRISDLFDVSCINRYFGWYSQTGDLEEAEAALEKELRGWQEKFHRPIVMTEYGADTLAGLHSILGLPWSEEFQVQMLDMYHRVFDSIESMAGEHVWNFADFQTNLGIIRVDGNKKGVFTRDRKPKAAAHSLRARWTSIDKN</sequence>
<dbReference type="Gene3D" id="3.20.20.80">
    <property type="entry name" value="Glycosidases"/>
    <property type="match status" value="1"/>
</dbReference>